<dbReference type="InterPro" id="IPR026183">
    <property type="entry name" value="Taxilin_fam"/>
</dbReference>
<evidence type="ECO:0000256" key="2">
    <source>
        <dbReference type="SAM" id="Coils"/>
    </source>
</evidence>
<feature type="coiled-coil region" evidence="2">
    <location>
        <begin position="39"/>
        <end position="133"/>
    </location>
</feature>
<feature type="compositionally biased region" description="Basic and acidic residues" evidence="3">
    <location>
        <begin position="14"/>
        <end position="27"/>
    </location>
</feature>
<dbReference type="EMBL" id="JAZDUA010000157">
    <property type="protein sequence ID" value="KAK7866043.1"/>
    <property type="molecule type" value="Genomic_DNA"/>
</dbReference>
<feature type="coiled-coil region" evidence="2">
    <location>
        <begin position="314"/>
        <end position="341"/>
    </location>
</feature>
<evidence type="ECO:0000313" key="5">
    <source>
        <dbReference type="Proteomes" id="UP001378592"/>
    </source>
</evidence>
<proteinExistence type="inferred from homology"/>
<dbReference type="Pfam" id="PF09728">
    <property type="entry name" value="Taxilin"/>
    <property type="match status" value="1"/>
</dbReference>
<keyword evidence="5" id="KW-1185">Reference proteome</keyword>
<evidence type="ECO:0008006" key="6">
    <source>
        <dbReference type="Google" id="ProtNLM"/>
    </source>
</evidence>
<name>A0AAN9VZ94_9ORTH</name>
<evidence type="ECO:0000313" key="4">
    <source>
        <dbReference type="EMBL" id="KAK7866043.1"/>
    </source>
</evidence>
<dbReference type="Proteomes" id="UP001378592">
    <property type="component" value="Unassembled WGS sequence"/>
</dbReference>
<keyword evidence="2" id="KW-0175">Coiled coil</keyword>
<evidence type="ECO:0000256" key="3">
    <source>
        <dbReference type="SAM" id="MobiDB-lite"/>
    </source>
</evidence>
<comment type="similarity">
    <text evidence="1">Belongs to the taxilin family.</text>
</comment>
<accession>A0AAN9VZ94</accession>
<dbReference type="PANTHER" id="PTHR16127">
    <property type="entry name" value="TAXILIN"/>
    <property type="match status" value="1"/>
</dbReference>
<dbReference type="AlphaFoldDB" id="A0AAN9VZ94"/>
<dbReference type="PANTHER" id="PTHR16127:SF13">
    <property type="entry name" value="GH01188P"/>
    <property type="match status" value="1"/>
</dbReference>
<comment type="caution">
    <text evidence="4">The sequence shown here is derived from an EMBL/GenBank/DDBJ whole genome shotgun (WGS) entry which is preliminary data.</text>
</comment>
<gene>
    <name evidence="4" type="ORF">R5R35_008555</name>
</gene>
<organism evidence="4 5">
    <name type="scientific">Gryllus longicercus</name>
    <dbReference type="NCBI Taxonomy" id="2509291"/>
    <lineage>
        <taxon>Eukaryota</taxon>
        <taxon>Metazoa</taxon>
        <taxon>Ecdysozoa</taxon>
        <taxon>Arthropoda</taxon>
        <taxon>Hexapoda</taxon>
        <taxon>Insecta</taxon>
        <taxon>Pterygota</taxon>
        <taxon>Neoptera</taxon>
        <taxon>Polyneoptera</taxon>
        <taxon>Orthoptera</taxon>
        <taxon>Ensifera</taxon>
        <taxon>Gryllidea</taxon>
        <taxon>Grylloidea</taxon>
        <taxon>Gryllidae</taxon>
        <taxon>Gryllinae</taxon>
        <taxon>Gryllus</taxon>
    </lineage>
</organism>
<feature type="region of interest" description="Disordered" evidence="3">
    <location>
        <begin position="1"/>
        <end position="27"/>
    </location>
</feature>
<sequence>MEKELESTSMEEEVVVKKNSKEDKNRKSIDQVLKALNSLDSTEEKLAAMCKKYAEIIDENRKLQVSLKQAEKRIIFVQREKESLQAEHSKAVLTRSRLESLCRELQRQNKAVKDESLLKIREEEEKRKEVSAKFQSTLADVTSLMQQNNEKNSKLHEDNLEMTKKFKSVCEQYELREQQVEKISKQLQLESKLADARLAKTKLEMTAEKEVLLREKQELLLEVTECQAKIKDMQQTETNLRGQISLYTSKYDDFQNALSRSNEIFEGFKGEMEKMSKKICKLEKETSSWKQRWEKSHQALLEMAADKQQRDSDLALATKQIAQLQKLCRTLQVERTSLLAQLKNNINNPPGQEPTLNCSEATNEVQMCEENKTKNCSSDEASVTVDEVPDIPIGKEGGSSEEQ</sequence>
<dbReference type="GO" id="GO:0019905">
    <property type="term" value="F:syntaxin binding"/>
    <property type="evidence" value="ECO:0007669"/>
    <property type="project" value="InterPro"/>
</dbReference>
<reference evidence="4 5" key="1">
    <citation type="submission" date="2024-03" db="EMBL/GenBank/DDBJ databases">
        <title>The genome assembly and annotation of the cricket Gryllus longicercus Weissman &amp; Gray.</title>
        <authorList>
            <person name="Szrajer S."/>
            <person name="Gray D."/>
            <person name="Ylla G."/>
        </authorList>
    </citation>
    <scope>NUCLEOTIDE SEQUENCE [LARGE SCALE GENOMIC DNA]</scope>
    <source>
        <strain evidence="4">DAG 2021-001</strain>
        <tissue evidence="4">Whole body minus gut</tissue>
    </source>
</reference>
<protein>
    <recommendedName>
        <fullName evidence="6">Alpha-taxilin</fullName>
    </recommendedName>
</protein>
<evidence type="ECO:0000256" key="1">
    <source>
        <dbReference type="ARBA" id="ARBA00009550"/>
    </source>
</evidence>
<feature type="coiled-coil region" evidence="2">
    <location>
        <begin position="170"/>
        <end position="236"/>
    </location>
</feature>